<feature type="transmembrane region" description="Helical" evidence="2">
    <location>
        <begin position="238"/>
        <end position="260"/>
    </location>
</feature>
<feature type="region of interest" description="Disordered" evidence="1">
    <location>
        <begin position="289"/>
        <end position="322"/>
    </location>
</feature>
<sequence>MTEPKLELDGSLGCIFFVGLFSLMLYGCTCGQVLYYITHYGFTDHRYITIIVILIWILDTGKTIVDMICGWEFLVWTHGDAFALLARLPGILPGEFVLSCSTIFIIQCCYLHTIWRFLKESQHHRHWVLFMLPPLLLTVVSLIAGLVGAMQIRMADGMDMALSKAKATGSIRPGCSAIVDIYITVWLCYHLHDARTGHKRSDTIVTKLISYAITRGFCTSVAQVLAFALFLVDSRNDTLYSMIFYIPASTLYVNSLLAMWNARKHITQIGTPTIPSTWGGADISLEDRSMRSSSLETPTRRERFASRPSTLAGSSFMEDFDR</sequence>
<feature type="domain" description="DUF6534" evidence="3">
    <location>
        <begin position="176"/>
        <end position="265"/>
    </location>
</feature>
<evidence type="ECO:0000256" key="1">
    <source>
        <dbReference type="SAM" id="MobiDB-lite"/>
    </source>
</evidence>
<dbReference type="Pfam" id="PF20152">
    <property type="entry name" value="DUF6534"/>
    <property type="match status" value="1"/>
</dbReference>
<organism evidence="4 5">
    <name type="scientific">Rhodofomes roseus</name>
    <dbReference type="NCBI Taxonomy" id="34475"/>
    <lineage>
        <taxon>Eukaryota</taxon>
        <taxon>Fungi</taxon>
        <taxon>Dikarya</taxon>
        <taxon>Basidiomycota</taxon>
        <taxon>Agaricomycotina</taxon>
        <taxon>Agaricomycetes</taxon>
        <taxon>Polyporales</taxon>
        <taxon>Rhodofomes</taxon>
    </lineage>
</organism>
<dbReference type="RefSeq" id="XP_047774310.1">
    <property type="nucleotide sequence ID" value="XM_047928503.1"/>
</dbReference>
<feature type="transmembrane region" description="Helical" evidence="2">
    <location>
        <begin position="49"/>
        <end position="76"/>
    </location>
</feature>
<name>A0ABQ8K3C7_9APHY</name>
<feature type="transmembrane region" description="Helical" evidence="2">
    <location>
        <begin position="170"/>
        <end position="191"/>
    </location>
</feature>
<protein>
    <recommendedName>
        <fullName evidence="3">DUF6534 domain-containing protein</fullName>
    </recommendedName>
</protein>
<feature type="transmembrane region" description="Helical" evidence="2">
    <location>
        <begin position="127"/>
        <end position="150"/>
    </location>
</feature>
<dbReference type="PANTHER" id="PTHR40465:SF1">
    <property type="entry name" value="DUF6534 DOMAIN-CONTAINING PROTEIN"/>
    <property type="match status" value="1"/>
</dbReference>
<dbReference type="InterPro" id="IPR045339">
    <property type="entry name" value="DUF6534"/>
</dbReference>
<keyword evidence="2" id="KW-0472">Membrane</keyword>
<evidence type="ECO:0000256" key="2">
    <source>
        <dbReference type="SAM" id="Phobius"/>
    </source>
</evidence>
<feature type="transmembrane region" description="Helical" evidence="2">
    <location>
        <begin position="212"/>
        <end position="232"/>
    </location>
</feature>
<dbReference type="GeneID" id="72009235"/>
<evidence type="ECO:0000313" key="5">
    <source>
        <dbReference type="Proteomes" id="UP000814176"/>
    </source>
</evidence>
<accession>A0ABQ8K3C7</accession>
<keyword evidence="2" id="KW-1133">Transmembrane helix</keyword>
<dbReference type="PROSITE" id="PS51257">
    <property type="entry name" value="PROKAR_LIPOPROTEIN"/>
    <property type="match status" value="1"/>
</dbReference>
<evidence type="ECO:0000259" key="3">
    <source>
        <dbReference type="Pfam" id="PF20152"/>
    </source>
</evidence>
<reference evidence="4 5" key="1">
    <citation type="journal article" date="2021" name="Environ. Microbiol.">
        <title>Gene family expansions and transcriptome signatures uncover fungal adaptations to wood decay.</title>
        <authorList>
            <person name="Hage H."/>
            <person name="Miyauchi S."/>
            <person name="Viragh M."/>
            <person name="Drula E."/>
            <person name="Min B."/>
            <person name="Chaduli D."/>
            <person name="Navarro D."/>
            <person name="Favel A."/>
            <person name="Norest M."/>
            <person name="Lesage-Meessen L."/>
            <person name="Balint B."/>
            <person name="Merenyi Z."/>
            <person name="de Eugenio L."/>
            <person name="Morin E."/>
            <person name="Martinez A.T."/>
            <person name="Baldrian P."/>
            <person name="Stursova M."/>
            <person name="Martinez M.J."/>
            <person name="Novotny C."/>
            <person name="Magnuson J.K."/>
            <person name="Spatafora J.W."/>
            <person name="Maurice S."/>
            <person name="Pangilinan J."/>
            <person name="Andreopoulos W."/>
            <person name="LaButti K."/>
            <person name="Hundley H."/>
            <person name="Na H."/>
            <person name="Kuo A."/>
            <person name="Barry K."/>
            <person name="Lipzen A."/>
            <person name="Henrissat B."/>
            <person name="Riley R."/>
            <person name="Ahrendt S."/>
            <person name="Nagy L.G."/>
            <person name="Grigoriev I.V."/>
            <person name="Martin F."/>
            <person name="Rosso M.N."/>
        </authorList>
    </citation>
    <scope>NUCLEOTIDE SEQUENCE [LARGE SCALE GENOMIC DNA]</scope>
    <source>
        <strain evidence="4 5">CIRM-BRFM 1785</strain>
    </source>
</reference>
<feature type="transmembrane region" description="Helical" evidence="2">
    <location>
        <begin position="15"/>
        <end position="37"/>
    </location>
</feature>
<dbReference type="PANTHER" id="PTHR40465">
    <property type="entry name" value="CHROMOSOME 1, WHOLE GENOME SHOTGUN SEQUENCE"/>
    <property type="match status" value="1"/>
</dbReference>
<proteinExistence type="predicted"/>
<evidence type="ECO:0000313" key="4">
    <source>
        <dbReference type="EMBL" id="KAH9831149.1"/>
    </source>
</evidence>
<keyword evidence="2" id="KW-0812">Transmembrane</keyword>
<dbReference type="EMBL" id="JADCUA010000027">
    <property type="protein sequence ID" value="KAH9831149.1"/>
    <property type="molecule type" value="Genomic_DNA"/>
</dbReference>
<keyword evidence="5" id="KW-1185">Reference proteome</keyword>
<gene>
    <name evidence="4" type="ORF">C8Q71DRAFT_882561</name>
</gene>
<comment type="caution">
    <text evidence="4">The sequence shown here is derived from an EMBL/GenBank/DDBJ whole genome shotgun (WGS) entry which is preliminary data.</text>
</comment>
<dbReference type="Proteomes" id="UP000814176">
    <property type="component" value="Unassembled WGS sequence"/>
</dbReference>